<dbReference type="EMBL" id="CP042437">
    <property type="protein sequence ID" value="QEC76093.1"/>
    <property type="molecule type" value="Genomic_DNA"/>
</dbReference>
<evidence type="ECO:0000259" key="3">
    <source>
        <dbReference type="SMART" id="SM00642"/>
    </source>
</evidence>
<organism evidence="4 5">
    <name type="scientific">Mucilaginibacter ginsenosidivorax</name>
    <dbReference type="NCBI Taxonomy" id="862126"/>
    <lineage>
        <taxon>Bacteria</taxon>
        <taxon>Pseudomonadati</taxon>
        <taxon>Bacteroidota</taxon>
        <taxon>Sphingobacteriia</taxon>
        <taxon>Sphingobacteriales</taxon>
        <taxon>Sphingobacteriaceae</taxon>
        <taxon>Mucilaginibacter</taxon>
    </lineage>
</organism>
<dbReference type="CDD" id="cd11313">
    <property type="entry name" value="AmyAc_arch_bac_AmyA"/>
    <property type="match status" value="1"/>
</dbReference>
<feature type="chain" id="PRO_5023005258" evidence="2">
    <location>
        <begin position="26"/>
        <end position="466"/>
    </location>
</feature>
<feature type="region of interest" description="Disordered" evidence="1">
    <location>
        <begin position="31"/>
        <end position="50"/>
    </location>
</feature>
<evidence type="ECO:0000256" key="2">
    <source>
        <dbReference type="SAM" id="SignalP"/>
    </source>
</evidence>
<evidence type="ECO:0000256" key="1">
    <source>
        <dbReference type="SAM" id="MobiDB-lite"/>
    </source>
</evidence>
<dbReference type="PANTHER" id="PTHR47786:SF2">
    <property type="entry name" value="GLYCOSYL HYDROLASE FAMILY 13 CATALYTIC DOMAIN-CONTAINING PROTEIN"/>
    <property type="match status" value="1"/>
</dbReference>
<reference evidence="4 5" key="1">
    <citation type="journal article" date="2013" name="J. Microbiol.">
        <title>Mucilaginibacter ginsenosidivorax sp. nov., with ginsenoside converting activity isolated from sediment.</title>
        <authorList>
            <person name="Kim J.K."/>
            <person name="Choi T.E."/>
            <person name="Liu Q.M."/>
            <person name="Park H.Y."/>
            <person name="Yi T.H."/>
            <person name="Yoon M.H."/>
            <person name="Kim S.C."/>
            <person name="Im W.T."/>
        </authorList>
    </citation>
    <scope>NUCLEOTIDE SEQUENCE [LARGE SCALE GENOMIC DNA]</scope>
    <source>
        <strain evidence="4 5">KHI28</strain>
    </source>
</reference>
<evidence type="ECO:0000313" key="4">
    <source>
        <dbReference type="EMBL" id="QEC76093.1"/>
    </source>
</evidence>
<feature type="domain" description="Glycosyl hydrolase family 13 catalytic" evidence="3">
    <location>
        <begin position="62"/>
        <end position="384"/>
    </location>
</feature>
<name>A0A5B8VXN3_9SPHI</name>
<dbReference type="SUPFAM" id="SSF51011">
    <property type="entry name" value="Glycosyl hydrolase domain"/>
    <property type="match status" value="1"/>
</dbReference>
<dbReference type="GO" id="GO:0005975">
    <property type="term" value="P:carbohydrate metabolic process"/>
    <property type="evidence" value="ECO:0007669"/>
    <property type="project" value="InterPro"/>
</dbReference>
<dbReference type="InterPro" id="IPR017853">
    <property type="entry name" value="GH"/>
</dbReference>
<dbReference type="InterPro" id="IPR006047">
    <property type="entry name" value="GH13_cat_dom"/>
</dbReference>
<dbReference type="PANTHER" id="PTHR47786">
    <property type="entry name" value="ALPHA-1,4-GLUCAN:MALTOSE-1-PHOSPHATE MALTOSYLTRANSFERASE"/>
    <property type="match status" value="1"/>
</dbReference>
<gene>
    <name evidence="4" type="ORF">FSB76_09090</name>
</gene>
<dbReference type="Proteomes" id="UP000321362">
    <property type="component" value="Chromosome"/>
</dbReference>
<dbReference type="InterPro" id="IPR013780">
    <property type="entry name" value="Glyco_hydro_b"/>
</dbReference>
<evidence type="ECO:0000313" key="5">
    <source>
        <dbReference type="Proteomes" id="UP000321362"/>
    </source>
</evidence>
<dbReference type="AlphaFoldDB" id="A0A5B8VXN3"/>
<dbReference type="Gene3D" id="3.20.20.80">
    <property type="entry name" value="Glycosidases"/>
    <property type="match status" value="1"/>
</dbReference>
<dbReference type="Pfam" id="PF00128">
    <property type="entry name" value="Alpha-amylase"/>
    <property type="match status" value="2"/>
</dbReference>
<dbReference type="SUPFAM" id="SSF51445">
    <property type="entry name" value="(Trans)glycosidases"/>
    <property type="match status" value="1"/>
</dbReference>
<keyword evidence="5" id="KW-1185">Reference proteome</keyword>
<dbReference type="SMART" id="SM00642">
    <property type="entry name" value="Aamy"/>
    <property type="match status" value="1"/>
</dbReference>
<dbReference type="PROSITE" id="PS51257">
    <property type="entry name" value="PROKAR_LIPOPROTEIN"/>
    <property type="match status" value="1"/>
</dbReference>
<proteinExistence type="predicted"/>
<dbReference type="Gene3D" id="2.60.40.1180">
    <property type="entry name" value="Golgi alpha-mannosidase II"/>
    <property type="match status" value="1"/>
</dbReference>
<keyword evidence="2" id="KW-0732">Signal</keyword>
<feature type="signal peptide" evidence="2">
    <location>
        <begin position="1"/>
        <end position="25"/>
    </location>
</feature>
<accession>A0A5B8VXN3</accession>
<sequence length="466" mass="50738">MIMSNKKKQMNSLILFIMLIGSLLGCGKKSPTTDDGGTIPPPSNTDPAQYGTPFSGVPATKDIVMYEVNLKTYSPVGLSSAMARLDSIKALGVNVVWLMPTYPVGVLKASGSPYAVKDYTAVNSDFGTLDDLRAYVAKAHTLGIAVILDWVANHTSWDNAWIQNKDWYQQDASGNIIIPPGTNYSDVAALNYNNTSMRAAMIKAMKYWVYTANIDGYRCDFADNIPNDFWVQAIDTLNKITTHKLIYLAEGTKGPEISAGFQMNFAFSYYGTLKNLFAGTSSPSALFSTNTAEKASLPANGIKLRYITNHDNASSDGSTISEYKGKQGALAAFVLAAYMDGVPLIYSSQEVGYPNSINFFNNVPVDYTANPDMIAEYKKIIAFRQAHEAVKTGTLTAYNDNDIVSFEKKTAADDVLVLVNSKNSSVTYAVPAALQGTTWTNGFTKTNITLGAQLTIQPYQYLALKK</sequence>
<protein>
    <submittedName>
        <fullName evidence="4">Alpha-amylase</fullName>
    </submittedName>
</protein>
<dbReference type="KEGG" id="mgk:FSB76_09090"/>